<proteinExistence type="predicted"/>
<protein>
    <recommendedName>
        <fullName evidence="1">CCHC-type domain-containing protein</fullName>
    </recommendedName>
</protein>
<name>A0AA88H484_ARTSF</name>
<dbReference type="PANTHER" id="PTHR37984">
    <property type="entry name" value="PROTEIN CBG26694"/>
    <property type="match status" value="1"/>
</dbReference>
<dbReference type="SUPFAM" id="SSF50630">
    <property type="entry name" value="Acid proteases"/>
    <property type="match status" value="1"/>
</dbReference>
<comment type="caution">
    <text evidence="2">The sequence shown here is derived from an EMBL/GenBank/DDBJ whole genome shotgun (WGS) entry which is preliminary data.</text>
</comment>
<dbReference type="SMART" id="SM00343">
    <property type="entry name" value="ZnF_C2HC"/>
    <property type="match status" value="2"/>
</dbReference>
<gene>
    <name evidence="2" type="ORF">QYM36_016769</name>
</gene>
<dbReference type="AlphaFoldDB" id="A0AA88H484"/>
<dbReference type="Gene3D" id="2.40.70.10">
    <property type="entry name" value="Acid Proteases"/>
    <property type="match status" value="1"/>
</dbReference>
<accession>A0AA88H484</accession>
<organism evidence="2 3">
    <name type="scientific">Artemia franciscana</name>
    <name type="common">Brine shrimp</name>
    <name type="synonym">Artemia sanfranciscana</name>
    <dbReference type="NCBI Taxonomy" id="6661"/>
    <lineage>
        <taxon>Eukaryota</taxon>
        <taxon>Metazoa</taxon>
        <taxon>Ecdysozoa</taxon>
        <taxon>Arthropoda</taxon>
        <taxon>Crustacea</taxon>
        <taxon>Branchiopoda</taxon>
        <taxon>Anostraca</taxon>
        <taxon>Artemiidae</taxon>
        <taxon>Artemia</taxon>
    </lineage>
</organism>
<dbReference type="Gene3D" id="4.10.60.10">
    <property type="entry name" value="Zinc finger, CCHC-type"/>
    <property type="match status" value="1"/>
</dbReference>
<evidence type="ECO:0000313" key="3">
    <source>
        <dbReference type="Proteomes" id="UP001187531"/>
    </source>
</evidence>
<sequence>MISNRNLQFLMNFIVPGLLILKWVYKYLSISIDEMIRDRLVFGVKQDKIRERLLSEGAGLTLGRAIATCRGDPSTVDDYVQPGTFKSACKTRDRCGNKDSGEGPKCYNCGGVFSKSHQCPAKGKSCIKCKKMNHFAKMCRSSQRNIHSIETEESSTDTSSQYFIESIQTKEEKNNEPVAKLYLTKEGINVEFKIDTGAEANVIPMKTLNKMHPQPKLRPTSEILTSYTGESLKVAGTCQLEVQYKNRELQTHKFYVVDTDKRPILSRQTSVLLNLIKFIYNIEQTPVTSTMDEILAEYKDVFEGIGKMPVKYKIHLKPRAIPSVQPPRKVPLAIQDKLKKTNWNNWYPSG</sequence>
<reference evidence="2" key="1">
    <citation type="submission" date="2023-07" db="EMBL/GenBank/DDBJ databases">
        <title>Chromosome-level genome assembly of Artemia franciscana.</title>
        <authorList>
            <person name="Jo E."/>
        </authorList>
    </citation>
    <scope>NUCLEOTIDE SEQUENCE</scope>
    <source>
        <tissue evidence="2">Whole body</tissue>
    </source>
</reference>
<dbReference type="InterPro" id="IPR050951">
    <property type="entry name" value="Retrovirus_Pol_polyprotein"/>
</dbReference>
<dbReference type="EMBL" id="JAVRJZ010000021">
    <property type="protein sequence ID" value="KAK2704483.1"/>
    <property type="molecule type" value="Genomic_DNA"/>
</dbReference>
<dbReference type="InterPro" id="IPR001878">
    <property type="entry name" value="Znf_CCHC"/>
</dbReference>
<dbReference type="CDD" id="cd05481">
    <property type="entry name" value="retropepsin_like_LTR_1"/>
    <property type="match status" value="1"/>
</dbReference>
<dbReference type="InterPro" id="IPR021109">
    <property type="entry name" value="Peptidase_aspartic_dom_sf"/>
</dbReference>
<feature type="domain" description="CCHC-type" evidence="1">
    <location>
        <begin position="105"/>
        <end position="121"/>
    </location>
</feature>
<dbReference type="Proteomes" id="UP001187531">
    <property type="component" value="Unassembled WGS sequence"/>
</dbReference>
<keyword evidence="3" id="KW-1185">Reference proteome</keyword>
<dbReference type="GO" id="GO:0003676">
    <property type="term" value="F:nucleic acid binding"/>
    <property type="evidence" value="ECO:0007669"/>
    <property type="project" value="InterPro"/>
</dbReference>
<dbReference type="GO" id="GO:0008270">
    <property type="term" value="F:zinc ion binding"/>
    <property type="evidence" value="ECO:0007669"/>
    <property type="project" value="InterPro"/>
</dbReference>
<feature type="domain" description="CCHC-type" evidence="1">
    <location>
        <begin position="125"/>
        <end position="141"/>
    </location>
</feature>
<evidence type="ECO:0000313" key="2">
    <source>
        <dbReference type="EMBL" id="KAK2704483.1"/>
    </source>
</evidence>
<evidence type="ECO:0000259" key="1">
    <source>
        <dbReference type="SMART" id="SM00343"/>
    </source>
</evidence>
<dbReference type="PANTHER" id="PTHR37984:SF9">
    <property type="entry name" value="INTEGRASE CATALYTIC DOMAIN-CONTAINING PROTEIN"/>
    <property type="match status" value="1"/>
</dbReference>